<evidence type="ECO:0000313" key="1">
    <source>
        <dbReference type="EMBL" id="PIP61261.1"/>
    </source>
</evidence>
<proteinExistence type="predicted"/>
<accession>A0A2H0BUG0</accession>
<protein>
    <recommendedName>
        <fullName evidence="3">Transcriptional regulator</fullName>
    </recommendedName>
</protein>
<comment type="caution">
    <text evidence="1">The sequence shown here is derived from an EMBL/GenBank/DDBJ whole genome shotgun (WGS) entry which is preliminary data.</text>
</comment>
<sequence length="187" mass="21449">MINQILRRKCAFQTVFSVSDVARLTGKQPDENLLSALSYHVKKGNLLRLTKGIYSLDNQYSREELANKLRQPSYISLYTVLQKTGVVFQPYTSIFVVSNRSETLIIGNQKYLYRKIKDTILLNSQGISENNGVFEACVERAILDKVYLDGEEHFDNLNSVDWNYANNLNVDVFKSKTIQKYINKHAG</sequence>
<name>A0A2H0BUG0_9BACT</name>
<gene>
    <name evidence="1" type="ORF">COW99_04995</name>
</gene>
<evidence type="ECO:0008006" key="3">
    <source>
        <dbReference type="Google" id="ProtNLM"/>
    </source>
</evidence>
<evidence type="ECO:0000313" key="2">
    <source>
        <dbReference type="Proteomes" id="UP000231246"/>
    </source>
</evidence>
<dbReference type="Proteomes" id="UP000231246">
    <property type="component" value="Unassembled WGS sequence"/>
</dbReference>
<organism evidence="1 2">
    <name type="scientific">Candidatus Roizmanbacteria bacterium CG22_combo_CG10-13_8_21_14_all_38_20</name>
    <dbReference type="NCBI Taxonomy" id="1974862"/>
    <lineage>
        <taxon>Bacteria</taxon>
        <taxon>Candidatus Roizmaniibacteriota</taxon>
    </lineage>
</organism>
<dbReference type="AlphaFoldDB" id="A0A2H0BUG0"/>
<reference evidence="1 2" key="1">
    <citation type="submission" date="2017-09" db="EMBL/GenBank/DDBJ databases">
        <title>Depth-based differentiation of microbial function through sediment-hosted aquifers and enrichment of novel symbionts in the deep terrestrial subsurface.</title>
        <authorList>
            <person name="Probst A.J."/>
            <person name="Ladd B."/>
            <person name="Jarett J.K."/>
            <person name="Geller-Mcgrath D.E."/>
            <person name="Sieber C.M."/>
            <person name="Emerson J.B."/>
            <person name="Anantharaman K."/>
            <person name="Thomas B.C."/>
            <person name="Malmstrom R."/>
            <person name="Stieglmeier M."/>
            <person name="Klingl A."/>
            <person name="Woyke T."/>
            <person name="Ryan C.M."/>
            <person name="Banfield J.F."/>
        </authorList>
    </citation>
    <scope>NUCLEOTIDE SEQUENCE [LARGE SCALE GENOMIC DNA]</scope>
    <source>
        <strain evidence="1">CG22_combo_CG10-13_8_21_14_all_38_20</strain>
    </source>
</reference>
<dbReference type="EMBL" id="PCTA01000031">
    <property type="protein sequence ID" value="PIP61261.1"/>
    <property type="molecule type" value="Genomic_DNA"/>
</dbReference>